<evidence type="ECO:0000313" key="1">
    <source>
        <dbReference type="EMBL" id="JAD43443.1"/>
    </source>
</evidence>
<name>A0A0A9A0E5_ARUDO</name>
<reference evidence="1" key="1">
    <citation type="submission" date="2014-09" db="EMBL/GenBank/DDBJ databases">
        <authorList>
            <person name="Magalhaes I.L.F."/>
            <person name="Oliveira U."/>
            <person name="Santos F.R."/>
            <person name="Vidigal T.H.D.A."/>
            <person name="Brescovit A.D."/>
            <person name="Santos A.J."/>
        </authorList>
    </citation>
    <scope>NUCLEOTIDE SEQUENCE</scope>
    <source>
        <tissue evidence="1">Shoot tissue taken approximately 20 cm above the soil surface</tissue>
    </source>
</reference>
<sequence length="51" mass="6026">MFVSRWSALSLRCVYCRQPTHIQAIRFMIWLILTEIGRFHLNCCNIIVANS</sequence>
<dbReference type="AlphaFoldDB" id="A0A0A9A0E5"/>
<proteinExistence type="predicted"/>
<protein>
    <submittedName>
        <fullName evidence="1">Uncharacterized protein</fullName>
    </submittedName>
</protein>
<accession>A0A0A9A0E5</accession>
<reference evidence="1" key="2">
    <citation type="journal article" date="2015" name="Data Brief">
        <title>Shoot transcriptome of the giant reed, Arundo donax.</title>
        <authorList>
            <person name="Barrero R.A."/>
            <person name="Guerrero F.D."/>
            <person name="Moolhuijzen P."/>
            <person name="Goolsby J.A."/>
            <person name="Tidwell J."/>
            <person name="Bellgard S.E."/>
            <person name="Bellgard M.I."/>
        </authorList>
    </citation>
    <scope>NUCLEOTIDE SEQUENCE</scope>
    <source>
        <tissue evidence="1">Shoot tissue taken approximately 20 cm above the soil surface</tissue>
    </source>
</reference>
<organism evidence="1">
    <name type="scientific">Arundo donax</name>
    <name type="common">Giant reed</name>
    <name type="synonym">Donax arundinaceus</name>
    <dbReference type="NCBI Taxonomy" id="35708"/>
    <lineage>
        <taxon>Eukaryota</taxon>
        <taxon>Viridiplantae</taxon>
        <taxon>Streptophyta</taxon>
        <taxon>Embryophyta</taxon>
        <taxon>Tracheophyta</taxon>
        <taxon>Spermatophyta</taxon>
        <taxon>Magnoliopsida</taxon>
        <taxon>Liliopsida</taxon>
        <taxon>Poales</taxon>
        <taxon>Poaceae</taxon>
        <taxon>PACMAD clade</taxon>
        <taxon>Arundinoideae</taxon>
        <taxon>Arundineae</taxon>
        <taxon>Arundo</taxon>
    </lineage>
</organism>
<dbReference type="EMBL" id="GBRH01254452">
    <property type="protein sequence ID" value="JAD43443.1"/>
    <property type="molecule type" value="Transcribed_RNA"/>
</dbReference>